<dbReference type="InterPro" id="IPR015421">
    <property type="entry name" value="PyrdxlP-dep_Trfase_major"/>
</dbReference>
<sequence>MVHLPAADDVRIPDDPTGSAGGPDQDLALLKDVAAQMLGERDHMLGFPVNLDFDYRPLADFLHVHGNNVGTPDAESEYHLHTKTFERAVVSFFARLAGDPDAFGYVTTGGTEGNLFGCYLGRERFPDAVLYASRTTHYSLPKIARLLRMDYEAVEVGADGAMDLGALRGRHRAHPGRPAVVVATIGTTTGGAEDDLAGIRGALADAGTDEVHLHSDAAFGGLIAALAPEPRPWAFESGADSLAVSGHKMLGAPFPCGIVLARTDQVETIRRPGIAVGSDDDTITGSRDAFTPLLLWYELRRLGRTGLKRRVGHCLATAQYAERRLREEGLHPERAPGSNTVLFDAPPAAVCARWNLLTVGDRAHLIAMPHVTVEHIDRLCADLRS</sequence>
<evidence type="ECO:0000256" key="6">
    <source>
        <dbReference type="PIRSR" id="PIRSR602129-50"/>
    </source>
</evidence>
<feature type="compositionally biased region" description="Basic and acidic residues" evidence="8">
    <location>
        <begin position="1"/>
        <end position="14"/>
    </location>
</feature>
<dbReference type="EMBL" id="BMVX01000001">
    <property type="protein sequence ID" value="GGZ47633.1"/>
    <property type="molecule type" value="Genomic_DNA"/>
</dbReference>
<dbReference type="OrthoDB" id="3335676at2"/>
<dbReference type="InterPro" id="IPR051151">
    <property type="entry name" value="Group_II_Decarboxylase"/>
</dbReference>
<gene>
    <name evidence="9" type="primary">hdc</name>
    <name evidence="10" type="ORF">CP968_03400</name>
    <name evidence="9" type="ORF">GCM10010371_03720</name>
</gene>
<dbReference type="EC" id="4.1.1.22" evidence="10"/>
<proteinExistence type="inferred from homology"/>
<dbReference type="KEGG" id="ssub:CP968_03400"/>
<feature type="modified residue" description="N6-(pyridoxal phosphate)lysine" evidence="6">
    <location>
        <position position="248"/>
    </location>
</feature>
<reference evidence="10 11" key="2">
    <citation type="submission" date="2017-09" db="EMBL/GenBank/DDBJ databases">
        <authorList>
            <person name="Lee N."/>
            <person name="Cho B.-K."/>
        </authorList>
    </citation>
    <scope>NUCLEOTIDE SEQUENCE [LARGE SCALE GENOMIC DNA]</scope>
    <source>
        <strain evidence="10 11">ATCC 27467</strain>
    </source>
</reference>
<evidence type="ECO:0000313" key="11">
    <source>
        <dbReference type="Proteomes" id="UP000326831"/>
    </source>
</evidence>
<dbReference type="InterPro" id="IPR015422">
    <property type="entry name" value="PyrdxlP-dep_Trfase_small"/>
</dbReference>
<dbReference type="GO" id="GO:0030170">
    <property type="term" value="F:pyridoxal phosphate binding"/>
    <property type="evidence" value="ECO:0007669"/>
    <property type="project" value="InterPro"/>
</dbReference>
<protein>
    <submittedName>
        <fullName evidence="10">Histidine decarboxylase</fullName>
        <ecNumber evidence="10">4.1.1.22</ecNumber>
    </submittedName>
</protein>
<dbReference type="PANTHER" id="PTHR46101:SF2">
    <property type="entry name" value="SERINE DECARBOXYLASE"/>
    <property type="match status" value="1"/>
</dbReference>
<dbReference type="SUPFAM" id="SSF53383">
    <property type="entry name" value="PLP-dependent transferases"/>
    <property type="match status" value="1"/>
</dbReference>
<keyword evidence="4 6" id="KW-0663">Pyridoxal phosphate</keyword>
<evidence type="ECO:0000313" key="9">
    <source>
        <dbReference type="EMBL" id="GGZ47633.1"/>
    </source>
</evidence>
<dbReference type="GO" id="GO:0019752">
    <property type="term" value="P:carboxylic acid metabolic process"/>
    <property type="evidence" value="ECO:0007669"/>
    <property type="project" value="InterPro"/>
</dbReference>
<dbReference type="PROSITE" id="PS00392">
    <property type="entry name" value="DDC_GAD_HDC_YDC"/>
    <property type="match status" value="1"/>
</dbReference>
<evidence type="ECO:0000256" key="2">
    <source>
        <dbReference type="ARBA" id="ARBA00009533"/>
    </source>
</evidence>
<dbReference type="Proteomes" id="UP000634660">
    <property type="component" value="Unassembled WGS sequence"/>
</dbReference>
<evidence type="ECO:0000256" key="4">
    <source>
        <dbReference type="ARBA" id="ARBA00022898"/>
    </source>
</evidence>
<evidence type="ECO:0000256" key="5">
    <source>
        <dbReference type="ARBA" id="ARBA00023239"/>
    </source>
</evidence>
<dbReference type="InterPro" id="IPR021115">
    <property type="entry name" value="Pyridoxal-P_BS"/>
</dbReference>
<evidence type="ECO:0000256" key="8">
    <source>
        <dbReference type="SAM" id="MobiDB-lite"/>
    </source>
</evidence>
<name>A0A5P2UEU4_9ACTN</name>
<dbReference type="Proteomes" id="UP000326831">
    <property type="component" value="Chromosome"/>
</dbReference>
<reference evidence="9" key="1">
    <citation type="journal article" date="2014" name="Int. J. Syst. Evol. Microbiol.">
        <title>Complete genome sequence of Corynebacterium casei LMG S-19264T (=DSM 44701T), isolated from a smear-ripened cheese.</title>
        <authorList>
            <consortium name="US DOE Joint Genome Institute (JGI-PGF)"/>
            <person name="Walter F."/>
            <person name="Albersmeier A."/>
            <person name="Kalinowski J."/>
            <person name="Ruckert C."/>
        </authorList>
    </citation>
    <scope>NUCLEOTIDE SEQUENCE</scope>
    <source>
        <strain evidence="9">JCM 4834</strain>
    </source>
</reference>
<evidence type="ECO:0000313" key="10">
    <source>
        <dbReference type="EMBL" id="QEU77460.1"/>
    </source>
</evidence>
<feature type="region of interest" description="Disordered" evidence="8">
    <location>
        <begin position="1"/>
        <end position="25"/>
    </location>
</feature>
<keyword evidence="11" id="KW-1185">Reference proteome</keyword>
<comment type="similarity">
    <text evidence="2 7">Belongs to the group II decarboxylase family.</text>
</comment>
<evidence type="ECO:0000256" key="1">
    <source>
        <dbReference type="ARBA" id="ARBA00001933"/>
    </source>
</evidence>
<dbReference type="InterPro" id="IPR015424">
    <property type="entry name" value="PyrdxlP-dep_Trfase"/>
</dbReference>
<dbReference type="Pfam" id="PF00282">
    <property type="entry name" value="Pyridoxal_deC"/>
    <property type="match status" value="1"/>
</dbReference>
<dbReference type="EMBL" id="CP023701">
    <property type="protein sequence ID" value="QEU77460.1"/>
    <property type="molecule type" value="Genomic_DNA"/>
</dbReference>
<keyword evidence="5 7" id="KW-0456">Lyase</keyword>
<dbReference type="Gene3D" id="3.90.1150.10">
    <property type="entry name" value="Aspartate Aminotransferase, domain 1"/>
    <property type="match status" value="1"/>
</dbReference>
<comment type="cofactor">
    <cofactor evidence="1 6 7">
        <name>pyridoxal 5'-phosphate</name>
        <dbReference type="ChEBI" id="CHEBI:597326"/>
    </cofactor>
</comment>
<evidence type="ECO:0000256" key="3">
    <source>
        <dbReference type="ARBA" id="ARBA00022793"/>
    </source>
</evidence>
<dbReference type="NCBIfam" id="NF002748">
    <property type="entry name" value="PRK02769.1"/>
    <property type="match status" value="1"/>
</dbReference>
<dbReference type="AlphaFoldDB" id="A0A5P2UEU4"/>
<keyword evidence="3" id="KW-0210">Decarboxylase</keyword>
<dbReference type="PANTHER" id="PTHR46101">
    <property type="match status" value="1"/>
</dbReference>
<dbReference type="RefSeq" id="WP_150516556.1">
    <property type="nucleotide sequence ID" value="NZ_BMVX01000001.1"/>
</dbReference>
<evidence type="ECO:0000256" key="7">
    <source>
        <dbReference type="RuleBase" id="RU000382"/>
    </source>
</evidence>
<dbReference type="InterPro" id="IPR002129">
    <property type="entry name" value="PyrdxlP-dep_de-COase"/>
</dbReference>
<reference evidence="9" key="3">
    <citation type="submission" date="2020-09" db="EMBL/GenBank/DDBJ databases">
        <authorList>
            <person name="Sun Q."/>
            <person name="Ohkuma M."/>
        </authorList>
    </citation>
    <scope>NUCLEOTIDE SEQUENCE</scope>
    <source>
        <strain evidence="9">JCM 4834</strain>
    </source>
</reference>
<dbReference type="GO" id="GO:0004398">
    <property type="term" value="F:histidine decarboxylase activity"/>
    <property type="evidence" value="ECO:0007669"/>
    <property type="project" value="UniProtKB-EC"/>
</dbReference>
<organism evidence="10 11">
    <name type="scientific">Streptomyces subrutilus</name>
    <dbReference type="NCBI Taxonomy" id="36818"/>
    <lineage>
        <taxon>Bacteria</taxon>
        <taxon>Bacillati</taxon>
        <taxon>Actinomycetota</taxon>
        <taxon>Actinomycetes</taxon>
        <taxon>Kitasatosporales</taxon>
        <taxon>Streptomycetaceae</taxon>
        <taxon>Streptomyces</taxon>
    </lineage>
</organism>
<dbReference type="GO" id="GO:0004058">
    <property type="term" value="F:aromatic-L-amino-acid decarboxylase activity"/>
    <property type="evidence" value="ECO:0007669"/>
    <property type="project" value="UniProtKB-ARBA"/>
</dbReference>
<dbReference type="Gene3D" id="3.40.640.10">
    <property type="entry name" value="Type I PLP-dependent aspartate aminotransferase-like (Major domain)"/>
    <property type="match status" value="1"/>
</dbReference>
<accession>A0A5P2UEU4</accession>